<keyword evidence="5" id="KW-0671">Queuosine biosynthesis</keyword>
<dbReference type="Pfam" id="PF06508">
    <property type="entry name" value="QueC"/>
    <property type="match status" value="1"/>
</dbReference>
<evidence type="ECO:0000256" key="6">
    <source>
        <dbReference type="ARBA" id="ARBA00022833"/>
    </source>
</evidence>
<dbReference type="GO" id="GO:0005524">
    <property type="term" value="F:ATP binding"/>
    <property type="evidence" value="ECO:0007669"/>
    <property type="project" value="UniProtKB-KW"/>
</dbReference>
<comment type="caution">
    <text evidence="11">The sequence shown here is derived from an EMBL/GenBank/DDBJ whole genome shotgun (WGS) entry which is preliminary data.</text>
</comment>
<comment type="similarity">
    <text evidence="8">Belongs to the QueC family.</text>
</comment>
<proteinExistence type="inferred from homology"/>
<dbReference type="Gene3D" id="3.40.50.620">
    <property type="entry name" value="HUPs"/>
    <property type="match status" value="1"/>
</dbReference>
<organism evidence="11 12">
    <name type="scientific">Catenovulum agarivorans DS-2</name>
    <dbReference type="NCBI Taxonomy" id="1328313"/>
    <lineage>
        <taxon>Bacteria</taxon>
        <taxon>Pseudomonadati</taxon>
        <taxon>Pseudomonadota</taxon>
        <taxon>Gammaproteobacteria</taxon>
        <taxon>Alteromonadales</taxon>
        <taxon>Alteromonadaceae</taxon>
        <taxon>Catenovulum</taxon>
    </lineage>
</organism>
<dbReference type="AlphaFoldDB" id="W7QQM7"/>
<reference evidence="11 12" key="1">
    <citation type="journal article" date="2014" name="Genome Announc.">
        <title>Draft Genome Sequence of the Agar-Degrading Bacterium Catenovulum sp. Strain DS-2, Isolated from Intestines of Haliotis diversicolor.</title>
        <authorList>
            <person name="Shan D."/>
            <person name="Li X."/>
            <person name="Gu Z."/>
            <person name="Wei G."/>
            <person name="Gao Z."/>
            <person name="Shao Z."/>
        </authorList>
    </citation>
    <scope>NUCLEOTIDE SEQUENCE [LARGE SCALE GENOMIC DNA]</scope>
    <source>
        <strain evidence="11 12">DS-2</strain>
    </source>
</reference>
<evidence type="ECO:0000256" key="8">
    <source>
        <dbReference type="ARBA" id="ARBA00037993"/>
    </source>
</evidence>
<protein>
    <recommendedName>
        <fullName evidence="9">7-cyano-7-deazaguanine synthase</fullName>
        <ecNumber evidence="9">6.3.4.20</ecNumber>
    </recommendedName>
</protein>
<accession>W7QQM7</accession>
<evidence type="ECO:0000313" key="11">
    <source>
        <dbReference type="EMBL" id="EWH10193.1"/>
    </source>
</evidence>
<keyword evidence="3" id="KW-0479">Metal-binding</keyword>
<name>W7QQM7_9ALTE</name>
<keyword evidence="4" id="KW-0547">Nucleotide-binding</keyword>
<dbReference type="GO" id="GO:0046872">
    <property type="term" value="F:metal ion binding"/>
    <property type="evidence" value="ECO:0007669"/>
    <property type="project" value="UniProtKB-KW"/>
</dbReference>
<keyword evidence="2" id="KW-0436">Ligase</keyword>
<evidence type="ECO:0000256" key="10">
    <source>
        <dbReference type="ARBA" id="ARBA00047890"/>
    </source>
</evidence>
<dbReference type="Proteomes" id="UP000019276">
    <property type="component" value="Unassembled WGS sequence"/>
</dbReference>
<dbReference type="PANTHER" id="PTHR42914:SF1">
    <property type="entry name" value="7-CYANO-7-DEAZAGUANINE SYNTHASE"/>
    <property type="match status" value="1"/>
</dbReference>
<dbReference type="EMBL" id="ARZY01000014">
    <property type="protein sequence ID" value="EWH10193.1"/>
    <property type="molecule type" value="Genomic_DNA"/>
</dbReference>
<comment type="pathway">
    <text evidence="1">Purine metabolism; 7-cyano-7-deazaguanine biosynthesis.</text>
</comment>
<evidence type="ECO:0000256" key="1">
    <source>
        <dbReference type="ARBA" id="ARBA00005061"/>
    </source>
</evidence>
<evidence type="ECO:0000256" key="2">
    <source>
        <dbReference type="ARBA" id="ARBA00022598"/>
    </source>
</evidence>
<dbReference type="OrthoDB" id="9801641at2"/>
<evidence type="ECO:0000256" key="7">
    <source>
        <dbReference type="ARBA" id="ARBA00022840"/>
    </source>
</evidence>
<dbReference type="PATRIC" id="fig|1328313.3.peg.1803"/>
<evidence type="ECO:0000256" key="9">
    <source>
        <dbReference type="ARBA" id="ARBA00039149"/>
    </source>
</evidence>
<dbReference type="PANTHER" id="PTHR42914">
    <property type="entry name" value="7-CYANO-7-DEAZAGUANINE SYNTHASE"/>
    <property type="match status" value="1"/>
</dbReference>
<keyword evidence="6" id="KW-0862">Zinc</keyword>
<dbReference type="RefSeq" id="WP_035014381.1">
    <property type="nucleotide sequence ID" value="NZ_ARZY01000014.1"/>
</dbReference>
<dbReference type="SUPFAM" id="SSF52402">
    <property type="entry name" value="Adenine nucleotide alpha hydrolases-like"/>
    <property type="match status" value="1"/>
</dbReference>
<dbReference type="PIRSF" id="PIRSF006293">
    <property type="entry name" value="ExsB"/>
    <property type="match status" value="1"/>
</dbReference>
<evidence type="ECO:0000256" key="3">
    <source>
        <dbReference type="ARBA" id="ARBA00022723"/>
    </source>
</evidence>
<gene>
    <name evidence="11" type="ORF">DS2_08837</name>
</gene>
<keyword evidence="7" id="KW-0067">ATP-binding</keyword>
<evidence type="ECO:0000313" key="12">
    <source>
        <dbReference type="Proteomes" id="UP000019276"/>
    </source>
</evidence>
<dbReference type="EC" id="6.3.4.20" evidence="9"/>
<comment type="catalytic activity">
    <reaction evidence="10">
        <text>7-carboxy-7-carbaguanine + NH4(+) + 2 ATP = 7-cyano-7-carbaguanine + 2 AMP + 2 diphosphate + 2 H(+)</text>
        <dbReference type="Rhea" id="RHEA:27982"/>
        <dbReference type="ChEBI" id="CHEBI:15378"/>
        <dbReference type="ChEBI" id="CHEBI:28938"/>
        <dbReference type="ChEBI" id="CHEBI:30616"/>
        <dbReference type="ChEBI" id="CHEBI:33019"/>
        <dbReference type="ChEBI" id="CHEBI:45075"/>
        <dbReference type="ChEBI" id="CHEBI:61036"/>
        <dbReference type="ChEBI" id="CHEBI:456215"/>
        <dbReference type="EC" id="6.3.4.20"/>
    </reaction>
</comment>
<dbReference type="InterPro" id="IPR014729">
    <property type="entry name" value="Rossmann-like_a/b/a_fold"/>
</dbReference>
<dbReference type="GO" id="GO:0008616">
    <property type="term" value="P:tRNA queuosine(34) biosynthetic process"/>
    <property type="evidence" value="ECO:0007669"/>
    <property type="project" value="UniProtKB-KW"/>
</dbReference>
<evidence type="ECO:0000256" key="5">
    <source>
        <dbReference type="ARBA" id="ARBA00022785"/>
    </source>
</evidence>
<sequence length="195" mass="21359">MRIVTLVSGGLDSTLVVKLAKDEGVDIYPLFIDYGQIARETELKSCEEALAAVGVHKFEIAELSGFGKLIKSGLTDPTLDIVNDAFTPGRNMLFLLTAAAYAYQNNADAISIGLLHESTSLFPDQSTEFLEKAEELIEVIMGYKIKVLAPLREFMKANVIELAKLKGITKTYSCHTGNLEPCGECIACKEFEMEV</sequence>
<dbReference type="InterPro" id="IPR018317">
    <property type="entry name" value="QueC"/>
</dbReference>
<dbReference type="eggNOG" id="COG0603">
    <property type="taxonomic scope" value="Bacteria"/>
</dbReference>
<evidence type="ECO:0000256" key="4">
    <source>
        <dbReference type="ARBA" id="ARBA00022741"/>
    </source>
</evidence>
<dbReference type="GO" id="GO:0016874">
    <property type="term" value="F:ligase activity"/>
    <property type="evidence" value="ECO:0007669"/>
    <property type="project" value="UniProtKB-KW"/>
</dbReference>
<dbReference type="STRING" id="1328313.DS2_08837"/>
<keyword evidence="12" id="KW-1185">Reference proteome</keyword>